<protein>
    <submittedName>
        <fullName evidence="1">Uncharacterized protein</fullName>
    </submittedName>
</protein>
<keyword evidence="2" id="KW-1185">Reference proteome</keyword>
<sequence length="1031" mass="114697">MVIYRDSFRTGSSSDEPQSPVEEQYTPQGDIRPPSFETPVAVRQIRAGFSKIRPFQDEDDIAAELVPSHQLAENIVTQASPSQETALRIPSNSDSGSPHFTPLSFGLEETAFTVYADNNDMGFSDPDVNIRRQGVSPYVPVAISTPRRASFTIYTDNNDINFSGRDTEATYPRIYGYVPAVNQATVPSVRYAASSPSPSSRHQAPTHAHDDSSATEVYVPRIPPVGRTPRVIRRATTPLPDSESSPYTSGNSSRANSCNGSGPGESYMHISTSNHSSREVGHPEAEDLSIAIGIQQDASVDSDRSVEDISPEEFLLDAASDPPSPSPKSEATLDPDTVLLSIEDTTNIPPHYSDEGDNTSTYGEEEIERDGASNEEEESVDWSKFAQVNLPADFTLVNLLNPTLYPTNGRLAQPAEAIATNNDAMDLFTLAEHLRRPTTPYADQESVLYPLSEEAILERGCMTEDFNTVSWRTLITGGDRLHSKPRLSFAKSEDRACSELGEEVTQATIKWDVDSVLFLTTTLAVFRGGFNFSYYPPYLYGLRQNPRVTFGGRNPHKIKNMRIGSGTIAAGYRYTCHVCFPELQATASGEIHLSDAHQEVWIDQIVIPALRRTYPPDVFDSHPFTFKEVRAKARVGREAAVTIEQAAEQVGASTIDMKFFLPAEGLEPFWSTVVRLCQRVNPPDSRVGVHDFRAPILVVSSHDLKSHLRQDSFGDVQSLFTNHLERLFVLDRRDWIPEGIHCDLGVECRPTVPGITLLNKSHCLRTWAGLFDCPMSRTSRTKRTFFTWNNTRDAGSASVELAPSNTLQVVGGLIYHKAYNKIIRLHQTPFKKYGPFDNPQFEALAYSQELIDQWYTTARARGAPGASAKRAQLLLGLQRTRLRISEILTGHPISHPLGEVADDIRQRRRQSSWAIRREFRLRLSVFQQLSELPNVSLDREQSHPVEEDILVRHRPYWVCLTTDVLDLWAADINRWLFAAEVLISRATDGPPGSGRLACSTEEQLVNGAMLAAVLRIIRMSFSGDVAKYPSI</sequence>
<evidence type="ECO:0000313" key="2">
    <source>
        <dbReference type="Proteomes" id="UP001186974"/>
    </source>
</evidence>
<name>A0ACC3DYW1_9PEZI</name>
<proteinExistence type="predicted"/>
<dbReference type="EMBL" id="JAWDJW010000067">
    <property type="protein sequence ID" value="KAK3081785.1"/>
    <property type="molecule type" value="Genomic_DNA"/>
</dbReference>
<organism evidence="1 2">
    <name type="scientific">Coniosporium uncinatum</name>
    <dbReference type="NCBI Taxonomy" id="93489"/>
    <lineage>
        <taxon>Eukaryota</taxon>
        <taxon>Fungi</taxon>
        <taxon>Dikarya</taxon>
        <taxon>Ascomycota</taxon>
        <taxon>Pezizomycotina</taxon>
        <taxon>Dothideomycetes</taxon>
        <taxon>Dothideomycetes incertae sedis</taxon>
        <taxon>Coniosporium</taxon>
    </lineage>
</organism>
<dbReference type="Proteomes" id="UP001186974">
    <property type="component" value="Unassembled WGS sequence"/>
</dbReference>
<reference evidence="1" key="1">
    <citation type="submission" date="2024-09" db="EMBL/GenBank/DDBJ databases">
        <title>Black Yeasts Isolated from many extreme environments.</title>
        <authorList>
            <person name="Coleine C."/>
            <person name="Stajich J.E."/>
            <person name="Selbmann L."/>
        </authorList>
    </citation>
    <scope>NUCLEOTIDE SEQUENCE</scope>
    <source>
        <strain evidence="1">CCFEE 5737</strain>
    </source>
</reference>
<gene>
    <name evidence="1" type="ORF">LTS18_002791</name>
</gene>
<accession>A0ACC3DYW1</accession>
<evidence type="ECO:0000313" key="1">
    <source>
        <dbReference type="EMBL" id="KAK3081785.1"/>
    </source>
</evidence>
<comment type="caution">
    <text evidence="1">The sequence shown here is derived from an EMBL/GenBank/DDBJ whole genome shotgun (WGS) entry which is preliminary data.</text>
</comment>